<feature type="transmembrane region" description="Helical" evidence="7">
    <location>
        <begin position="172"/>
        <end position="195"/>
    </location>
</feature>
<dbReference type="RefSeq" id="WP_208502489.1">
    <property type="nucleotide sequence ID" value="NZ_JAGFOA010000003.1"/>
</dbReference>
<protein>
    <submittedName>
        <fullName evidence="9">SLC13/DASS family transporter</fullName>
    </submittedName>
</protein>
<gene>
    <name evidence="9" type="ORF">J5V96_07755</name>
</gene>
<dbReference type="InterPro" id="IPR004680">
    <property type="entry name" value="Cit_transptr-like_dom"/>
</dbReference>
<feature type="transmembrane region" description="Helical" evidence="7">
    <location>
        <begin position="57"/>
        <end position="79"/>
    </location>
</feature>
<keyword evidence="5 7" id="KW-1133">Transmembrane helix</keyword>
<dbReference type="PANTHER" id="PTHR43652">
    <property type="entry name" value="BASIC AMINO ACID ANTIPORTER YFCC-RELATED"/>
    <property type="match status" value="1"/>
</dbReference>
<feature type="transmembrane region" description="Helical" evidence="7">
    <location>
        <begin position="387"/>
        <end position="407"/>
    </location>
</feature>
<dbReference type="InterPro" id="IPR051679">
    <property type="entry name" value="DASS-Related_Transporters"/>
</dbReference>
<proteinExistence type="predicted"/>
<feature type="transmembrane region" description="Helical" evidence="7">
    <location>
        <begin position="419"/>
        <end position="439"/>
    </location>
</feature>
<dbReference type="EMBL" id="JAGFOA010000003">
    <property type="protein sequence ID" value="MBO3663405.1"/>
    <property type="molecule type" value="Genomic_DNA"/>
</dbReference>
<keyword evidence="2" id="KW-0813">Transport</keyword>
<evidence type="ECO:0000256" key="1">
    <source>
        <dbReference type="ARBA" id="ARBA00004141"/>
    </source>
</evidence>
<evidence type="ECO:0000313" key="9">
    <source>
        <dbReference type="EMBL" id="MBO3663405.1"/>
    </source>
</evidence>
<dbReference type="CDD" id="cd01115">
    <property type="entry name" value="SLC13_permease"/>
    <property type="match status" value="1"/>
</dbReference>
<feature type="transmembrane region" description="Helical" evidence="7">
    <location>
        <begin position="26"/>
        <end position="45"/>
    </location>
</feature>
<keyword evidence="3 7" id="KW-0812">Transmembrane</keyword>
<keyword evidence="6 7" id="KW-0472">Membrane</keyword>
<keyword evidence="10" id="KW-1185">Reference proteome</keyword>
<dbReference type="GO" id="GO:0005886">
    <property type="term" value="C:plasma membrane"/>
    <property type="evidence" value="ECO:0007669"/>
    <property type="project" value="TreeGrafter"/>
</dbReference>
<feature type="transmembrane region" description="Helical" evidence="7">
    <location>
        <begin position="99"/>
        <end position="123"/>
    </location>
</feature>
<dbReference type="Pfam" id="PF03600">
    <property type="entry name" value="CitMHS"/>
    <property type="match status" value="1"/>
</dbReference>
<dbReference type="AlphaFoldDB" id="A0A939TQF0"/>
<feature type="transmembrane region" description="Helical" evidence="7">
    <location>
        <begin position="135"/>
        <end position="160"/>
    </location>
</feature>
<reference evidence="9" key="1">
    <citation type="submission" date="2021-03" db="EMBL/GenBank/DDBJ databases">
        <title>Microbacterium sp. nov., a novel actinobacterium isolated from cow dung.</title>
        <authorList>
            <person name="Zhang L."/>
        </authorList>
    </citation>
    <scope>NUCLEOTIDE SEQUENCE</scope>
    <source>
        <strain evidence="9">NEAU-LLB</strain>
    </source>
</reference>
<keyword evidence="4" id="KW-0677">Repeat</keyword>
<organism evidence="9 10">
    <name type="scientific">Microbacterium stercoris</name>
    <dbReference type="NCBI Taxonomy" id="2820289"/>
    <lineage>
        <taxon>Bacteria</taxon>
        <taxon>Bacillati</taxon>
        <taxon>Actinomycetota</taxon>
        <taxon>Actinomycetes</taxon>
        <taxon>Micrococcales</taxon>
        <taxon>Microbacteriaceae</taxon>
        <taxon>Microbacterium</taxon>
    </lineage>
</organism>
<dbReference type="PANTHER" id="PTHR43652:SF1">
    <property type="entry name" value="RESPONSE REGULATOR"/>
    <property type="match status" value="1"/>
</dbReference>
<evidence type="ECO:0000313" key="10">
    <source>
        <dbReference type="Proteomes" id="UP000680132"/>
    </source>
</evidence>
<evidence type="ECO:0000256" key="7">
    <source>
        <dbReference type="SAM" id="Phobius"/>
    </source>
</evidence>
<evidence type="ECO:0000256" key="4">
    <source>
        <dbReference type="ARBA" id="ARBA00022737"/>
    </source>
</evidence>
<evidence type="ECO:0000259" key="8">
    <source>
        <dbReference type="Pfam" id="PF03600"/>
    </source>
</evidence>
<evidence type="ECO:0000256" key="3">
    <source>
        <dbReference type="ARBA" id="ARBA00022692"/>
    </source>
</evidence>
<feature type="transmembrane region" description="Helical" evidence="7">
    <location>
        <begin position="473"/>
        <end position="491"/>
    </location>
</feature>
<feature type="transmembrane region" description="Helical" evidence="7">
    <location>
        <begin position="445"/>
        <end position="466"/>
    </location>
</feature>
<feature type="transmembrane region" description="Helical" evidence="7">
    <location>
        <begin position="345"/>
        <end position="375"/>
    </location>
</feature>
<feature type="transmembrane region" description="Helical" evidence="7">
    <location>
        <begin position="511"/>
        <end position="531"/>
    </location>
</feature>
<dbReference type="GO" id="GO:0055085">
    <property type="term" value="P:transmembrane transport"/>
    <property type="evidence" value="ECO:0007669"/>
    <property type="project" value="InterPro"/>
</dbReference>
<evidence type="ECO:0000256" key="2">
    <source>
        <dbReference type="ARBA" id="ARBA00022448"/>
    </source>
</evidence>
<evidence type="ECO:0000256" key="5">
    <source>
        <dbReference type="ARBA" id="ARBA00022989"/>
    </source>
</evidence>
<dbReference type="Proteomes" id="UP000680132">
    <property type="component" value="Unassembled WGS sequence"/>
</dbReference>
<sequence>MQAQIAVFVILGVALIAFASNRVPLAIVACGVSLALFLSGVLTLPEALAGFSDSTPILIASLFIVGDALDATGVTAWAARQVTNLAGTRRGRITVVISLVVAVITAFISINGAVAALLPLVVVVAVKSRIAPSRLLIPLAFAAHAGSLLTLTGTPVNILVSEAAAGAGARPFHFFEFALVGLPLLALTMATTASLGGRLLPDRSGGSADVPSDHSAETARLKENYGLATGPLFTADEGTLEVMLPPRSRYLGRHVHPGMSIFQGELVVLSVHSSDGHEGSGAEESESRDTRGDRAWNLCAGDSMLVQGPWDALERFAAGSEVVAVTEPQSLRRGVPLGRGAKRAIAILVGMILLLVTGVVPAVAAGMLGAGAVVLSQTLSMRDAFRAVHWSTVVLIAGMIPLSTAFLQTGAAQLVADGVLSVVGTTSPHLVLLGLGLITLALGQVIANVPTVLLMIPISLSAAATLDASPLPFMMSLTVMGAAAFFTPIATPANTMILEPGGYRFGDYWRLGLPLAVVWTAVAVLYVPLIWPF</sequence>
<accession>A0A939TQF0</accession>
<feature type="domain" description="Citrate transporter-like" evidence="8">
    <location>
        <begin position="16"/>
        <end position="477"/>
    </location>
</feature>
<comment type="subcellular location">
    <subcellularLocation>
        <location evidence="1">Membrane</location>
        <topology evidence="1">Multi-pass membrane protein</topology>
    </subcellularLocation>
</comment>
<evidence type="ECO:0000256" key="6">
    <source>
        <dbReference type="ARBA" id="ARBA00023136"/>
    </source>
</evidence>
<name>A0A939TQF0_9MICO</name>
<comment type="caution">
    <text evidence="9">The sequence shown here is derived from an EMBL/GenBank/DDBJ whole genome shotgun (WGS) entry which is preliminary data.</text>
</comment>